<proteinExistence type="predicted"/>
<reference evidence="1 2" key="1">
    <citation type="submission" date="2024-01" db="EMBL/GenBank/DDBJ databases">
        <title>A draft genome for the cacao thread blight pathogen Marasmiellus scandens.</title>
        <authorList>
            <person name="Baruah I.K."/>
            <person name="Leung J."/>
            <person name="Bukari Y."/>
            <person name="Amoako-Attah I."/>
            <person name="Meinhardt L.W."/>
            <person name="Bailey B.A."/>
            <person name="Cohen S.P."/>
        </authorList>
    </citation>
    <scope>NUCLEOTIDE SEQUENCE [LARGE SCALE GENOMIC DNA]</scope>
    <source>
        <strain evidence="1 2">GH-19</strain>
    </source>
</reference>
<dbReference type="Proteomes" id="UP001498398">
    <property type="component" value="Unassembled WGS sequence"/>
</dbReference>
<protein>
    <submittedName>
        <fullName evidence="1">Uncharacterized protein</fullName>
    </submittedName>
</protein>
<comment type="caution">
    <text evidence="1">The sequence shown here is derived from an EMBL/GenBank/DDBJ whole genome shotgun (WGS) entry which is preliminary data.</text>
</comment>
<name>A0ABR1JC85_9AGAR</name>
<accession>A0ABR1JC85</accession>
<dbReference type="EMBL" id="JBANRG010000020">
    <property type="protein sequence ID" value="KAK7457122.1"/>
    <property type="molecule type" value="Genomic_DNA"/>
</dbReference>
<evidence type="ECO:0000313" key="2">
    <source>
        <dbReference type="Proteomes" id="UP001498398"/>
    </source>
</evidence>
<keyword evidence="2" id="KW-1185">Reference proteome</keyword>
<organism evidence="1 2">
    <name type="scientific">Marasmiellus scandens</name>
    <dbReference type="NCBI Taxonomy" id="2682957"/>
    <lineage>
        <taxon>Eukaryota</taxon>
        <taxon>Fungi</taxon>
        <taxon>Dikarya</taxon>
        <taxon>Basidiomycota</taxon>
        <taxon>Agaricomycotina</taxon>
        <taxon>Agaricomycetes</taxon>
        <taxon>Agaricomycetidae</taxon>
        <taxon>Agaricales</taxon>
        <taxon>Marasmiineae</taxon>
        <taxon>Omphalotaceae</taxon>
        <taxon>Marasmiellus</taxon>
    </lineage>
</organism>
<evidence type="ECO:0000313" key="1">
    <source>
        <dbReference type="EMBL" id="KAK7457122.1"/>
    </source>
</evidence>
<sequence length="675" mass="76924">MTGEWTFVVFVDAQRGTIVHTTSSDARVYDIIERVKREQETRRNFRLFKPDGLPLEPYDSLLERIKKWIEQNPSAPALGDSRLLSRYFPHGPSSDPTRDEVHLVAIPSSESMFISCNFLEFCSLQIIADAVSERPRNLIPLDKRIVKRTRNVTALLDKLLDMKLVQIKGGSSSGKSTMLDLLADAILTRYPDACLFRITNWDRKGKDCEERFFNSVRNIDTGLPISLFNLQQLSEYNRPPLFLLHDMAQESFAEIDLWLLYRTSTCSNLHIAFTSVYDFPSEAWEELSHGIQGPAITLSQRVSYLPMSEEEIVQLSFTLAEFQEYRAARLQEDPKFEIDDDLAALMYRWTSGHPGALEAFFEVVKSLVSQLPSLTERYLQQDNKAPQGKIFSLHDFDKILATMLLGDHCKNAISTLFRDTGVFRGLIPDGVAPEPETVDFIRLLLQKTELFINLLTDPKPPGLEDAAKRGWVVTYSQRFYIWVFFASPLHRCWFAERFGKFESGAFADTLLDSTRDAVSRFRPTQLRKIQMQMGTVSASVPETRYKNEFYRACSNSTTGASSVLFTPESGTDFSSRPVGRIDCYVAPKRWGIELTYDGSKLDEYSARFSSIKAYDVFLSNGLMIDYILLDFCDQLPVEKHNVQGLYHLVFSDDYSVVRIYNCNLEQVGGPLALVG</sequence>
<gene>
    <name evidence="1" type="ORF">VKT23_010422</name>
</gene>